<dbReference type="InterPro" id="IPR052552">
    <property type="entry name" value="YeaO-like"/>
</dbReference>
<dbReference type="Pfam" id="PF22752">
    <property type="entry name" value="DUF488-N3i"/>
    <property type="match status" value="1"/>
</dbReference>
<dbReference type="EMBL" id="CP018258">
    <property type="protein sequence ID" value="APV45178.1"/>
    <property type="molecule type" value="Genomic_DNA"/>
</dbReference>
<name>A0A1P8F9R0_9CHLR</name>
<reference evidence="2" key="1">
    <citation type="submission" date="2016-11" db="EMBL/GenBank/DDBJ databases">
        <title>Dehalogenimonas formicexedens sp. nov., a chlorinated alkane respiring bacterium isolated from contaminated groundwater.</title>
        <authorList>
            <person name="Key T.A."/>
            <person name="Bowman K.S."/>
            <person name="Lee I."/>
            <person name="Chun J."/>
            <person name="Albuquerque L."/>
            <person name="da Costa M.S."/>
            <person name="Rainey F.A."/>
            <person name="Moe W.M."/>
        </authorList>
    </citation>
    <scope>NUCLEOTIDE SEQUENCE [LARGE SCALE GENOMIC DNA]</scope>
    <source>
        <strain evidence="2">NSZ-14</strain>
    </source>
</reference>
<protein>
    <submittedName>
        <fullName evidence="1">Putative conserved protein YeaO</fullName>
    </submittedName>
</protein>
<evidence type="ECO:0000313" key="1">
    <source>
        <dbReference type="EMBL" id="APV45178.1"/>
    </source>
</evidence>
<proteinExistence type="predicted"/>
<dbReference type="STRING" id="1839801.Dform_01860"/>
<dbReference type="PANTHER" id="PTHR36849">
    <property type="entry name" value="CYTOPLASMIC PROTEIN-RELATED"/>
    <property type="match status" value="1"/>
</dbReference>
<dbReference type="KEGG" id="dfo:Dform_01860"/>
<dbReference type="Proteomes" id="UP000185934">
    <property type="component" value="Chromosome"/>
</dbReference>
<sequence length="117" mass="13732">MTINIKRAYETSEKSDGYRVLVDRLWPCGISKEKAGIDLWLKEVAPSTELRKWFGHDPERWPEFQSKYRTELKNHKDLLEQLKQVEVDHKTMTLVYAARDESRNEAVVLKQVLEGSV</sequence>
<keyword evidence="2" id="KW-1185">Reference proteome</keyword>
<evidence type="ECO:0000313" key="2">
    <source>
        <dbReference type="Proteomes" id="UP000185934"/>
    </source>
</evidence>
<gene>
    <name evidence="1" type="ORF">Dform_01860</name>
</gene>
<dbReference type="PANTHER" id="PTHR36849:SF1">
    <property type="entry name" value="CYTOPLASMIC PROTEIN"/>
    <property type="match status" value="1"/>
</dbReference>
<dbReference type="AlphaFoldDB" id="A0A1P8F9R0"/>
<organism evidence="1 2">
    <name type="scientific">Dehalogenimonas formicexedens</name>
    <dbReference type="NCBI Taxonomy" id="1839801"/>
    <lineage>
        <taxon>Bacteria</taxon>
        <taxon>Bacillati</taxon>
        <taxon>Chloroflexota</taxon>
        <taxon>Dehalococcoidia</taxon>
        <taxon>Dehalococcoidales</taxon>
        <taxon>Dehalococcoidaceae</taxon>
        <taxon>Dehalogenimonas</taxon>
    </lineage>
</organism>
<accession>A0A1P8F9R0</accession>